<protein>
    <recommendedName>
        <fullName evidence="1">Tetrapyrrole methylase domain-containing protein</fullName>
    </recommendedName>
</protein>
<dbReference type="InterPro" id="IPR014777">
    <property type="entry name" value="4pyrrole_Mease_sub1"/>
</dbReference>
<dbReference type="GO" id="GO:0008168">
    <property type="term" value="F:methyltransferase activity"/>
    <property type="evidence" value="ECO:0007669"/>
    <property type="project" value="InterPro"/>
</dbReference>
<name>X0V2N3_9ZZZZ</name>
<dbReference type="InterPro" id="IPR000878">
    <property type="entry name" value="4pyrrol_Mease"/>
</dbReference>
<dbReference type="InterPro" id="IPR008189">
    <property type="entry name" value="rRNA_ssu_MeTfrase_I"/>
</dbReference>
<dbReference type="InterPro" id="IPR035996">
    <property type="entry name" value="4pyrrol_Methylase_sf"/>
</dbReference>
<evidence type="ECO:0000313" key="2">
    <source>
        <dbReference type="EMBL" id="GAG12370.1"/>
    </source>
</evidence>
<dbReference type="Pfam" id="PF00590">
    <property type="entry name" value="TP_methylase"/>
    <property type="match status" value="1"/>
</dbReference>
<feature type="non-terminal residue" evidence="2">
    <location>
        <position position="62"/>
    </location>
</feature>
<dbReference type="SUPFAM" id="SSF53790">
    <property type="entry name" value="Tetrapyrrole methylase"/>
    <property type="match status" value="1"/>
</dbReference>
<organism evidence="2">
    <name type="scientific">marine sediment metagenome</name>
    <dbReference type="NCBI Taxonomy" id="412755"/>
    <lineage>
        <taxon>unclassified sequences</taxon>
        <taxon>metagenomes</taxon>
        <taxon>ecological metagenomes</taxon>
    </lineage>
</organism>
<dbReference type="PANTHER" id="PTHR46111:SF1">
    <property type="entry name" value="RIBOSOMAL RNA SMALL SUBUNIT METHYLTRANSFERASE I"/>
    <property type="match status" value="1"/>
</dbReference>
<reference evidence="2" key="1">
    <citation type="journal article" date="2014" name="Front. Microbiol.">
        <title>High frequency of phylogenetically diverse reductive dehalogenase-homologous genes in deep subseafloor sedimentary metagenomes.</title>
        <authorList>
            <person name="Kawai M."/>
            <person name="Futagami T."/>
            <person name="Toyoda A."/>
            <person name="Takaki Y."/>
            <person name="Nishi S."/>
            <person name="Hori S."/>
            <person name="Arai W."/>
            <person name="Tsubouchi T."/>
            <person name="Morono Y."/>
            <person name="Uchiyama I."/>
            <person name="Ito T."/>
            <person name="Fujiyama A."/>
            <person name="Inagaki F."/>
            <person name="Takami H."/>
        </authorList>
    </citation>
    <scope>NUCLEOTIDE SEQUENCE</scope>
    <source>
        <strain evidence="2">Expedition CK06-06</strain>
    </source>
</reference>
<feature type="domain" description="Tetrapyrrole methylase" evidence="1">
    <location>
        <begin position="6"/>
        <end position="48"/>
    </location>
</feature>
<accession>X0V2N3</accession>
<evidence type="ECO:0000259" key="1">
    <source>
        <dbReference type="Pfam" id="PF00590"/>
    </source>
</evidence>
<sequence>MKKPGTLFVVATPIGNLKDITLRAIETLKEADLIAAEDTRRTKILTSHYGIKTPLTSYFQYN</sequence>
<dbReference type="EMBL" id="BARS01023523">
    <property type="protein sequence ID" value="GAG12370.1"/>
    <property type="molecule type" value="Genomic_DNA"/>
</dbReference>
<comment type="caution">
    <text evidence="2">The sequence shown here is derived from an EMBL/GenBank/DDBJ whole genome shotgun (WGS) entry which is preliminary data.</text>
</comment>
<dbReference type="PANTHER" id="PTHR46111">
    <property type="entry name" value="RIBOSOMAL RNA SMALL SUBUNIT METHYLTRANSFERASE I"/>
    <property type="match status" value="1"/>
</dbReference>
<proteinExistence type="predicted"/>
<dbReference type="AlphaFoldDB" id="X0V2N3"/>
<dbReference type="Gene3D" id="3.40.1010.10">
    <property type="entry name" value="Cobalt-precorrin-4 Transmethylase, Domain 1"/>
    <property type="match status" value="1"/>
</dbReference>
<gene>
    <name evidence="2" type="ORF">S01H1_37451</name>
</gene>